<keyword evidence="2" id="KW-1185">Reference proteome</keyword>
<dbReference type="HOGENOM" id="CLU_1375933_0_0_4"/>
<evidence type="ECO:0000313" key="1">
    <source>
        <dbReference type="EMBL" id="ABM60670.1"/>
    </source>
</evidence>
<dbReference type="STRING" id="391735.Veis_4984"/>
<evidence type="ECO:0008006" key="3">
    <source>
        <dbReference type="Google" id="ProtNLM"/>
    </source>
</evidence>
<evidence type="ECO:0000313" key="2">
    <source>
        <dbReference type="Proteomes" id="UP000000374"/>
    </source>
</evidence>
<proteinExistence type="predicted"/>
<protein>
    <recommendedName>
        <fullName evidence="3">DUF2946 domain-containing protein</fullName>
    </recommendedName>
</protein>
<dbReference type="eggNOG" id="ENOG5032RXQ">
    <property type="taxonomic scope" value="Bacteria"/>
</dbReference>
<organism evidence="1 2">
    <name type="scientific">Verminephrobacter eiseniae (strain EF01-2)</name>
    <dbReference type="NCBI Taxonomy" id="391735"/>
    <lineage>
        <taxon>Bacteria</taxon>
        <taxon>Pseudomonadati</taxon>
        <taxon>Pseudomonadota</taxon>
        <taxon>Betaproteobacteria</taxon>
        <taxon>Burkholderiales</taxon>
        <taxon>Comamonadaceae</taxon>
        <taxon>Verminephrobacter</taxon>
    </lineage>
</organism>
<dbReference type="Pfam" id="PF11161">
    <property type="entry name" value="DUF2944"/>
    <property type="match status" value="1"/>
</dbReference>
<dbReference type="InterPro" id="IPR021332">
    <property type="entry name" value="DUF2944"/>
</dbReference>
<dbReference type="AlphaFoldDB" id="A1WSR3"/>
<dbReference type="Proteomes" id="UP000000374">
    <property type="component" value="Chromosome"/>
</dbReference>
<gene>
    <name evidence="1" type="ordered locus">Veis_4984</name>
</gene>
<accession>A1WSR3</accession>
<name>A1WSR3_VEREI</name>
<reference evidence="2" key="1">
    <citation type="submission" date="2006-12" db="EMBL/GenBank/DDBJ databases">
        <title>Complete sequence of chromosome 1 of Verminephrobacter eiseniae EF01-2.</title>
        <authorList>
            <person name="Copeland A."/>
            <person name="Lucas S."/>
            <person name="Lapidus A."/>
            <person name="Barry K."/>
            <person name="Detter J.C."/>
            <person name="Glavina del Rio T."/>
            <person name="Dalin E."/>
            <person name="Tice H."/>
            <person name="Pitluck S."/>
            <person name="Chertkov O."/>
            <person name="Brettin T."/>
            <person name="Bruce D."/>
            <person name="Han C."/>
            <person name="Tapia R."/>
            <person name="Gilna P."/>
            <person name="Schmutz J."/>
            <person name="Larimer F."/>
            <person name="Land M."/>
            <person name="Hauser L."/>
            <person name="Kyrpides N."/>
            <person name="Kim E."/>
            <person name="Stahl D."/>
            <person name="Richardson P."/>
        </authorList>
    </citation>
    <scope>NUCLEOTIDE SEQUENCE [LARGE SCALE GENOMIC DNA]</scope>
    <source>
        <strain evidence="2">EF01-2</strain>
    </source>
</reference>
<sequence length="198" mass="22096">MVAGSTQSSSRQQRQHNRPMDDIVKQALAKWPQVPDCYGWLGLDMRGRWYLRDDAAQAGGPFAQSKGALLQHDKLIAFIARNYEPDAQGRWFFQNGPQRVYVELALTPWVWRLQADDFSVLSHTGRKAVALDCLLDAQGRVYLATDIGVGLVHTLDVGIAAEAVAAGHWTPRPVLAEELPARYRYTPSPCALRDAGRR</sequence>
<dbReference type="KEGG" id="vei:Veis_4984"/>
<dbReference type="EMBL" id="CP000542">
    <property type="protein sequence ID" value="ABM60670.1"/>
    <property type="molecule type" value="Genomic_DNA"/>
</dbReference>